<dbReference type="PANTHER" id="PTHR23150:SF19">
    <property type="entry name" value="FORMYLGLYCINE-GENERATING ENZYME"/>
    <property type="match status" value="1"/>
</dbReference>
<dbReference type="InterPro" id="IPR051043">
    <property type="entry name" value="Sulfatase_Mod_Factor_Kinase"/>
</dbReference>
<dbReference type="InterPro" id="IPR042095">
    <property type="entry name" value="SUMF_sf"/>
</dbReference>
<dbReference type="PROSITE" id="PS51257">
    <property type="entry name" value="PROKAR_LIPOPROTEIN"/>
    <property type="match status" value="1"/>
</dbReference>
<feature type="domain" description="Sulfatase-modifying factor enzyme-like" evidence="3">
    <location>
        <begin position="70"/>
        <end position="377"/>
    </location>
</feature>
<feature type="chain" id="PRO_5002667468" description="Sulfatase-modifying factor enzyme-like domain-containing protein" evidence="2">
    <location>
        <begin position="27"/>
        <end position="380"/>
    </location>
</feature>
<evidence type="ECO:0000313" key="4">
    <source>
        <dbReference type="EMBL" id="EAR17040.1"/>
    </source>
</evidence>
<accession>A4CJD2</accession>
<dbReference type="AlphaFoldDB" id="A4CJD2"/>
<dbReference type="GO" id="GO:0120147">
    <property type="term" value="F:formylglycine-generating oxidase activity"/>
    <property type="evidence" value="ECO:0007669"/>
    <property type="project" value="TreeGrafter"/>
</dbReference>
<evidence type="ECO:0000313" key="5">
    <source>
        <dbReference type="Proteomes" id="UP000009049"/>
    </source>
</evidence>
<feature type="compositionally biased region" description="Basic and acidic residues" evidence="1">
    <location>
        <begin position="27"/>
        <end position="38"/>
    </location>
</feature>
<feature type="region of interest" description="Disordered" evidence="1">
    <location>
        <begin position="27"/>
        <end position="69"/>
    </location>
</feature>
<proteinExistence type="predicted"/>
<feature type="region of interest" description="Disordered" evidence="1">
    <location>
        <begin position="312"/>
        <end position="331"/>
    </location>
</feature>
<dbReference type="KEGG" id="rbi:RB2501_09060"/>
<dbReference type="EMBL" id="CP001712">
    <property type="protein sequence ID" value="EAR17040.1"/>
    <property type="molecule type" value="Genomic_DNA"/>
</dbReference>
<dbReference type="InterPro" id="IPR016187">
    <property type="entry name" value="CTDL_fold"/>
</dbReference>
<keyword evidence="2" id="KW-0732">Signal</keyword>
<dbReference type="SUPFAM" id="SSF56436">
    <property type="entry name" value="C-type lectin-like"/>
    <property type="match status" value="1"/>
</dbReference>
<dbReference type="HOGENOM" id="CLU_012431_4_0_10"/>
<gene>
    <name evidence="4" type="ordered locus">RB2501_09060</name>
</gene>
<evidence type="ECO:0000259" key="3">
    <source>
        <dbReference type="Pfam" id="PF03781"/>
    </source>
</evidence>
<protein>
    <recommendedName>
        <fullName evidence="3">Sulfatase-modifying factor enzyme-like domain-containing protein</fullName>
    </recommendedName>
</protein>
<dbReference type="STRING" id="313596.RB2501_09060"/>
<sequence>MMMRLFRNIRLLVLAGGLILAACRDADGPSSHRGDAQRADQAAGAQLPEKARAGSPEAHQNSVHPDSVPEGMVYIPSGSFLMGGKSDQASPDELPRRSVQVAGFFMDRTEVTNREFAAFVDATGYETVAEKPIDWEAMKTQLPPGTPKPPDSLLQAGSLVFHATDRPVDLRDLSQWWHWTPGANWKHPEGPESDLEGRMDHPVVHIALDDALAYARWAGKRLPTEAEWEWASMGGLEDPKYPWGNAPISESADKANFWQGIFPYSNEQADGYLRTAPVGTYPANGYGLVDMAGNVWEWCQDKYRSDTYQLETTPTDRMNPRGPDTSFDPSEPLAEKYVIRGGSYLCNDSYCSGYRVSRRMRATRDSAFGHTGFRCVKDAE</sequence>
<reference evidence="4 5" key="1">
    <citation type="journal article" date="2009" name="J. Bacteriol.">
        <title>Complete genome sequence of Robiginitalea biformata HTCC2501.</title>
        <authorList>
            <person name="Oh H.M."/>
            <person name="Giovannoni S.J."/>
            <person name="Lee K."/>
            <person name="Ferriera S."/>
            <person name="Johnson J."/>
            <person name="Cho J.C."/>
        </authorList>
    </citation>
    <scope>NUCLEOTIDE SEQUENCE [LARGE SCALE GENOMIC DNA]</scope>
    <source>
        <strain evidence="5">ATCC BAA-864 / HTCC2501 / KCTC 12146</strain>
    </source>
</reference>
<keyword evidence="5" id="KW-1185">Reference proteome</keyword>
<evidence type="ECO:0000256" key="1">
    <source>
        <dbReference type="SAM" id="MobiDB-lite"/>
    </source>
</evidence>
<feature type="signal peptide" evidence="2">
    <location>
        <begin position="1"/>
        <end position="26"/>
    </location>
</feature>
<dbReference type="eggNOG" id="COG1262">
    <property type="taxonomic scope" value="Bacteria"/>
</dbReference>
<dbReference type="Pfam" id="PF03781">
    <property type="entry name" value="FGE-sulfatase"/>
    <property type="match status" value="1"/>
</dbReference>
<dbReference type="PANTHER" id="PTHR23150">
    <property type="entry name" value="SULFATASE MODIFYING FACTOR 1, 2"/>
    <property type="match status" value="1"/>
</dbReference>
<dbReference type="Proteomes" id="UP000009049">
    <property type="component" value="Chromosome"/>
</dbReference>
<name>A4CJD2_ROBBH</name>
<dbReference type="Gene3D" id="3.90.1580.10">
    <property type="entry name" value="paralog of FGE (formylglycine-generating enzyme)"/>
    <property type="match status" value="1"/>
</dbReference>
<organism evidence="4 5">
    <name type="scientific">Robiginitalea biformata (strain ATCC BAA-864 / DSM 15991 / KCTC 12146 / HTCC2501)</name>
    <dbReference type="NCBI Taxonomy" id="313596"/>
    <lineage>
        <taxon>Bacteria</taxon>
        <taxon>Pseudomonadati</taxon>
        <taxon>Bacteroidota</taxon>
        <taxon>Flavobacteriia</taxon>
        <taxon>Flavobacteriales</taxon>
        <taxon>Flavobacteriaceae</taxon>
        <taxon>Robiginitalea</taxon>
    </lineage>
</organism>
<dbReference type="InterPro" id="IPR005532">
    <property type="entry name" value="SUMF_dom"/>
</dbReference>
<evidence type="ECO:0000256" key="2">
    <source>
        <dbReference type="SAM" id="SignalP"/>
    </source>
</evidence>
<dbReference type="RefSeq" id="WP_015753796.1">
    <property type="nucleotide sequence ID" value="NC_013222.1"/>
</dbReference>